<dbReference type="AlphaFoldDB" id="A0A4Z1EQI4"/>
<sequence length="160" mass="18459">MPPLKSYLQRFAQRFKNDPVHYFVAMTPIASGLLLGLGLSRWRLNKYLREQIEQGYIEVKIEPKELEQAFKDVGLLLKKHGIETEDIVSRTRKESPNCSIRWNFGGALKAFAEFKEEEERRKNEGGKEEKWRLIGAREREGGDVELEPSSKGMHNAVESP</sequence>
<dbReference type="EMBL" id="PQXH01000063">
    <property type="protein sequence ID" value="TGO13800.1"/>
    <property type="molecule type" value="Genomic_DNA"/>
</dbReference>
<evidence type="ECO:0000256" key="1">
    <source>
        <dbReference type="SAM" id="MobiDB-lite"/>
    </source>
</evidence>
<reference evidence="3 4" key="1">
    <citation type="submission" date="2017-12" db="EMBL/GenBank/DDBJ databases">
        <title>Comparative genomics of Botrytis spp.</title>
        <authorList>
            <person name="Valero-Jimenez C.A."/>
            <person name="Tapia P."/>
            <person name="Veloso J."/>
            <person name="Silva-Moreno E."/>
            <person name="Staats M."/>
            <person name="Valdes J.H."/>
            <person name="Van Kan J.A.L."/>
        </authorList>
    </citation>
    <scope>NUCLEOTIDE SEQUENCE [LARGE SCALE GENOMIC DNA]</scope>
    <source>
        <strain evidence="3 4">Bt9001</strain>
    </source>
</reference>
<evidence type="ECO:0000313" key="4">
    <source>
        <dbReference type="Proteomes" id="UP000297777"/>
    </source>
</evidence>
<feature type="transmembrane region" description="Helical" evidence="2">
    <location>
        <begin position="20"/>
        <end position="39"/>
    </location>
</feature>
<keyword evidence="2" id="KW-0472">Membrane</keyword>
<protein>
    <submittedName>
        <fullName evidence="3">Uncharacterized protein</fullName>
    </submittedName>
</protein>
<gene>
    <name evidence="3" type="ORF">BTUL_0063g00320</name>
</gene>
<keyword evidence="2" id="KW-0812">Transmembrane</keyword>
<feature type="compositionally biased region" description="Basic and acidic residues" evidence="1">
    <location>
        <begin position="118"/>
        <end position="142"/>
    </location>
</feature>
<name>A0A4Z1EQI4_9HELO</name>
<proteinExistence type="predicted"/>
<evidence type="ECO:0000256" key="2">
    <source>
        <dbReference type="SAM" id="Phobius"/>
    </source>
</evidence>
<evidence type="ECO:0000313" key="3">
    <source>
        <dbReference type="EMBL" id="TGO13800.1"/>
    </source>
</evidence>
<feature type="region of interest" description="Disordered" evidence="1">
    <location>
        <begin position="118"/>
        <end position="160"/>
    </location>
</feature>
<dbReference type="Proteomes" id="UP000297777">
    <property type="component" value="Unassembled WGS sequence"/>
</dbReference>
<keyword evidence="4" id="KW-1185">Reference proteome</keyword>
<keyword evidence="2" id="KW-1133">Transmembrane helix</keyword>
<dbReference type="OrthoDB" id="3534175at2759"/>
<accession>A0A4Z1EQI4</accession>
<organism evidence="3 4">
    <name type="scientific">Botrytis tulipae</name>
    <dbReference type="NCBI Taxonomy" id="87230"/>
    <lineage>
        <taxon>Eukaryota</taxon>
        <taxon>Fungi</taxon>
        <taxon>Dikarya</taxon>
        <taxon>Ascomycota</taxon>
        <taxon>Pezizomycotina</taxon>
        <taxon>Leotiomycetes</taxon>
        <taxon>Helotiales</taxon>
        <taxon>Sclerotiniaceae</taxon>
        <taxon>Botrytis</taxon>
    </lineage>
</organism>
<comment type="caution">
    <text evidence="3">The sequence shown here is derived from an EMBL/GenBank/DDBJ whole genome shotgun (WGS) entry which is preliminary data.</text>
</comment>